<proteinExistence type="predicted"/>
<evidence type="ECO:0000313" key="4">
    <source>
        <dbReference type="Proteomes" id="UP000287651"/>
    </source>
</evidence>
<keyword evidence="2" id="KW-0472">Membrane</keyword>
<name>A0A427B2D0_ENSVE</name>
<comment type="caution">
    <text evidence="3">The sequence shown here is derived from an EMBL/GenBank/DDBJ whole genome shotgun (WGS) entry which is preliminary data.</text>
</comment>
<gene>
    <name evidence="3" type="ORF">B296_00019657</name>
</gene>
<feature type="transmembrane region" description="Helical" evidence="2">
    <location>
        <begin position="49"/>
        <end position="69"/>
    </location>
</feature>
<dbReference type="Proteomes" id="UP000287651">
    <property type="component" value="Unassembled WGS sequence"/>
</dbReference>
<evidence type="ECO:0000256" key="2">
    <source>
        <dbReference type="SAM" id="Phobius"/>
    </source>
</evidence>
<organism evidence="3 4">
    <name type="scientific">Ensete ventricosum</name>
    <name type="common">Abyssinian banana</name>
    <name type="synonym">Musa ensete</name>
    <dbReference type="NCBI Taxonomy" id="4639"/>
    <lineage>
        <taxon>Eukaryota</taxon>
        <taxon>Viridiplantae</taxon>
        <taxon>Streptophyta</taxon>
        <taxon>Embryophyta</taxon>
        <taxon>Tracheophyta</taxon>
        <taxon>Spermatophyta</taxon>
        <taxon>Magnoliopsida</taxon>
        <taxon>Liliopsida</taxon>
        <taxon>Zingiberales</taxon>
        <taxon>Musaceae</taxon>
        <taxon>Ensete</taxon>
    </lineage>
</organism>
<feature type="region of interest" description="Disordered" evidence="1">
    <location>
        <begin position="1"/>
        <end position="39"/>
    </location>
</feature>
<keyword evidence="2" id="KW-0812">Transmembrane</keyword>
<reference evidence="3 4" key="1">
    <citation type="journal article" date="2014" name="Agronomy (Basel)">
        <title>A Draft Genome Sequence for Ensete ventricosum, the Drought-Tolerant Tree Against Hunger.</title>
        <authorList>
            <person name="Harrison J."/>
            <person name="Moore K.A."/>
            <person name="Paszkiewicz K."/>
            <person name="Jones T."/>
            <person name="Grant M."/>
            <person name="Ambacheew D."/>
            <person name="Muzemil S."/>
            <person name="Studholme D.J."/>
        </authorList>
    </citation>
    <scope>NUCLEOTIDE SEQUENCE [LARGE SCALE GENOMIC DNA]</scope>
</reference>
<sequence length="181" mass="19723">MTRPAFSRRGLHADSLPGHLNDGAGGRSPQDRRNRLPPRKGTGCRWTHVLLGGLVLVVLAFFGLGIWQLTLMTSAGGPGEFVSRIGGGGRRARPVGSVLRFVPSDLMRRFEEQRSALDRRRSDGRLGLRPPRLALVSVFESSCLARFSLLSGKAPYRPVHTGPAVDRYADRSLPLKSTVDG</sequence>
<evidence type="ECO:0000256" key="1">
    <source>
        <dbReference type="SAM" id="MobiDB-lite"/>
    </source>
</evidence>
<protein>
    <submittedName>
        <fullName evidence="3">Uncharacterized protein</fullName>
    </submittedName>
</protein>
<dbReference type="EMBL" id="AMZH03000658">
    <property type="protein sequence ID" value="RRT82620.1"/>
    <property type="molecule type" value="Genomic_DNA"/>
</dbReference>
<dbReference type="AlphaFoldDB" id="A0A427B2D0"/>
<evidence type="ECO:0000313" key="3">
    <source>
        <dbReference type="EMBL" id="RRT82620.1"/>
    </source>
</evidence>
<accession>A0A427B2D0</accession>
<keyword evidence="2" id="KW-1133">Transmembrane helix</keyword>